<dbReference type="EMBL" id="JBFOLJ010000014">
    <property type="protein sequence ID" value="KAL2477331.1"/>
    <property type="molecule type" value="Genomic_DNA"/>
</dbReference>
<gene>
    <name evidence="2" type="ORF">Fot_46345</name>
    <name evidence="3" type="ORF">Fot_46381</name>
</gene>
<keyword evidence="4" id="KW-1185">Reference proteome</keyword>
<dbReference type="EMBL" id="JBFOLJ010000014">
    <property type="protein sequence ID" value="KAL2477367.1"/>
    <property type="molecule type" value="Genomic_DNA"/>
</dbReference>
<dbReference type="Pfam" id="PF25011">
    <property type="entry name" value="VSR_TRX"/>
    <property type="match status" value="1"/>
</dbReference>
<proteinExistence type="predicted"/>
<sequence length="101" mass="11619">MGNKLFLTRMRVEFELWTNSNDECSVKCNMMMEFMKNFKGAAQILEKGGYTQFTPQYRLGIACMNSPQPNNSSPILSTVEDILLRILNKILELVMKEKMSS</sequence>
<evidence type="ECO:0000313" key="4">
    <source>
        <dbReference type="Proteomes" id="UP001604277"/>
    </source>
</evidence>
<comment type="caution">
    <text evidence="2">The sequence shown here is derived from an EMBL/GenBank/DDBJ whole genome shotgun (WGS) entry which is preliminary data.</text>
</comment>
<name>A0ABD1QMU3_9LAMI</name>
<reference evidence="2" key="1">
    <citation type="submission" date="2024-07" db="EMBL/GenBank/DDBJ databases">
        <title>Two chromosome-level genome assemblies of Korean endemic species Abeliophyllum distichum and Forsythia ovata (Oleaceae).</title>
        <authorList>
            <person name="Mun J.H."/>
        </authorList>
    </citation>
    <scope>NUCLEOTIDE SEQUENCE</scope>
    <source>
        <strain evidence="2">KNKB202402200001</strain>
        <tissue evidence="2">Leaf</tissue>
    </source>
</reference>
<protein>
    <submittedName>
        <fullName evidence="2">PA domain-containing protein</fullName>
    </submittedName>
</protein>
<evidence type="ECO:0000313" key="2">
    <source>
        <dbReference type="EMBL" id="KAL2477331.1"/>
    </source>
</evidence>
<dbReference type="AlphaFoldDB" id="A0ABD1QMU3"/>
<feature type="domain" description="Vacuolar sorting receptor thioredoxin-like" evidence="1">
    <location>
        <begin position="12"/>
        <end position="65"/>
    </location>
</feature>
<dbReference type="Proteomes" id="UP001604277">
    <property type="component" value="Unassembled WGS sequence"/>
</dbReference>
<evidence type="ECO:0000313" key="3">
    <source>
        <dbReference type="EMBL" id="KAL2477367.1"/>
    </source>
</evidence>
<organism evidence="2 4">
    <name type="scientific">Forsythia ovata</name>
    <dbReference type="NCBI Taxonomy" id="205694"/>
    <lineage>
        <taxon>Eukaryota</taxon>
        <taxon>Viridiplantae</taxon>
        <taxon>Streptophyta</taxon>
        <taxon>Embryophyta</taxon>
        <taxon>Tracheophyta</taxon>
        <taxon>Spermatophyta</taxon>
        <taxon>Magnoliopsida</taxon>
        <taxon>eudicotyledons</taxon>
        <taxon>Gunneridae</taxon>
        <taxon>Pentapetalae</taxon>
        <taxon>asterids</taxon>
        <taxon>lamiids</taxon>
        <taxon>Lamiales</taxon>
        <taxon>Oleaceae</taxon>
        <taxon>Forsythieae</taxon>
        <taxon>Forsythia</taxon>
    </lineage>
</organism>
<accession>A0ABD1QMU3</accession>
<reference evidence="4" key="2">
    <citation type="submission" date="2024-07" db="EMBL/GenBank/DDBJ databases">
        <title>Two chromosome-level genome assemblies of Korean endemic species Abeliophyllum distichum and Forsythia ovata (Oleaceae).</title>
        <authorList>
            <person name="Jang H."/>
        </authorList>
    </citation>
    <scope>NUCLEOTIDE SEQUENCE [LARGE SCALE GENOMIC DNA]</scope>
</reference>
<dbReference type="InterPro" id="IPR056858">
    <property type="entry name" value="VSR_TRX"/>
</dbReference>
<evidence type="ECO:0000259" key="1">
    <source>
        <dbReference type="Pfam" id="PF25011"/>
    </source>
</evidence>